<comment type="caution">
    <text evidence="3">The sequence shown here is derived from an EMBL/GenBank/DDBJ whole genome shotgun (WGS) entry which is preliminary data.</text>
</comment>
<organism evidence="3 4">
    <name type="scientific">Brachionus plicatilis</name>
    <name type="common">Marine rotifer</name>
    <name type="synonym">Brachionus muelleri</name>
    <dbReference type="NCBI Taxonomy" id="10195"/>
    <lineage>
        <taxon>Eukaryota</taxon>
        <taxon>Metazoa</taxon>
        <taxon>Spiralia</taxon>
        <taxon>Gnathifera</taxon>
        <taxon>Rotifera</taxon>
        <taxon>Eurotatoria</taxon>
        <taxon>Monogononta</taxon>
        <taxon>Pseudotrocha</taxon>
        <taxon>Ploima</taxon>
        <taxon>Brachionidae</taxon>
        <taxon>Brachionus</taxon>
    </lineage>
</organism>
<reference evidence="3 4" key="1">
    <citation type="journal article" date="2018" name="Sci. Rep.">
        <title>Genomic signatures of local adaptation to the degree of environmental predictability in rotifers.</title>
        <authorList>
            <person name="Franch-Gras L."/>
            <person name="Hahn C."/>
            <person name="Garcia-Roger E.M."/>
            <person name="Carmona M.J."/>
            <person name="Serra M."/>
            <person name="Gomez A."/>
        </authorList>
    </citation>
    <scope>NUCLEOTIDE SEQUENCE [LARGE SCALE GENOMIC DNA]</scope>
    <source>
        <strain evidence="3">HYR1</strain>
    </source>
</reference>
<keyword evidence="4" id="KW-1185">Reference proteome</keyword>
<evidence type="ECO:0000313" key="3">
    <source>
        <dbReference type="EMBL" id="RNA09567.1"/>
    </source>
</evidence>
<name>A0A3M7QDR2_BRAPC</name>
<dbReference type="Pfam" id="PF03184">
    <property type="entry name" value="DDE_1"/>
    <property type="match status" value="1"/>
</dbReference>
<gene>
    <name evidence="3" type="ORF">BpHYR1_006012</name>
</gene>
<dbReference type="InterPro" id="IPR004875">
    <property type="entry name" value="DDE_SF_endonuclease_dom"/>
</dbReference>
<protein>
    <submittedName>
        <fullName evidence="3">Pogo transposable element with KRAB domain-like</fullName>
    </submittedName>
</protein>
<dbReference type="OrthoDB" id="10184141at2759"/>
<feature type="compositionally biased region" description="Basic residues" evidence="1">
    <location>
        <begin position="361"/>
        <end position="374"/>
    </location>
</feature>
<feature type="compositionally biased region" description="Polar residues" evidence="1">
    <location>
        <begin position="328"/>
        <end position="347"/>
    </location>
</feature>
<feature type="region of interest" description="Disordered" evidence="1">
    <location>
        <begin position="314"/>
        <end position="385"/>
    </location>
</feature>
<feature type="compositionally biased region" description="Polar residues" evidence="1">
    <location>
        <begin position="241"/>
        <end position="250"/>
    </location>
</feature>
<feature type="domain" description="DDE-1" evidence="2">
    <location>
        <begin position="22"/>
        <end position="177"/>
    </location>
</feature>
<feature type="compositionally biased region" description="Basic and acidic residues" evidence="1">
    <location>
        <begin position="375"/>
        <end position="385"/>
    </location>
</feature>
<dbReference type="GO" id="GO:0003676">
    <property type="term" value="F:nucleic acid binding"/>
    <property type="evidence" value="ECO:0007669"/>
    <property type="project" value="InterPro"/>
</dbReference>
<sequence>RTVVHTTGAEKTRLSGEWTGTADGTKLPLYLIVPRVNALPDFRLPENVLVTYRHDSIFNTETIISYIQRILIPYKYANNFEKILLLIDSARCYLTAPLFIIIALKMVLLTNLLQPADVAWFASLKKGYRKKWNNWYMNDVRVFTNQGNAKSPGYANCVEWLGELWNNFETDLVKKSFASCGIKPHRINQDVIEVDFQILHGPLKEMIVINSYIDKDCELQDANMMFSESNDKDLFGEDDSTSASAETEQGVSPDENEIPEQTDSLEMDNDLMTTQESALIQNLEAAIPRSSSNQLSLKDATNILNLERIKLPTSSAATDSEDKENETHAQFQLTPPTNETNKTTSGQNKRKSPETKPKIPVPKKRGRKLGSKNKKTIEREAKEAK</sequence>
<accession>A0A3M7QDR2</accession>
<dbReference type="Proteomes" id="UP000276133">
    <property type="component" value="Unassembled WGS sequence"/>
</dbReference>
<dbReference type="AlphaFoldDB" id="A0A3M7QDR2"/>
<evidence type="ECO:0000259" key="2">
    <source>
        <dbReference type="Pfam" id="PF03184"/>
    </source>
</evidence>
<evidence type="ECO:0000313" key="4">
    <source>
        <dbReference type="Proteomes" id="UP000276133"/>
    </source>
</evidence>
<evidence type="ECO:0000256" key="1">
    <source>
        <dbReference type="SAM" id="MobiDB-lite"/>
    </source>
</evidence>
<proteinExistence type="predicted"/>
<feature type="non-terminal residue" evidence="3">
    <location>
        <position position="1"/>
    </location>
</feature>
<dbReference type="EMBL" id="REGN01006440">
    <property type="protein sequence ID" value="RNA09567.1"/>
    <property type="molecule type" value="Genomic_DNA"/>
</dbReference>
<feature type="region of interest" description="Disordered" evidence="1">
    <location>
        <begin position="230"/>
        <end position="260"/>
    </location>
</feature>